<dbReference type="SUPFAM" id="SSF56436">
    <property type="entry name" value="C-type lectin-like"/>
    <property type="match status" value="2"/>
</dbReference>
<feature type="domain" description="C-type lectin" evidence="3">
    <location>
        <begin position="198"/>
        <end position="313"/>
    </location>
</feature>
<dbReference type="PROSITE" id="PS00615">
    <property type="entry name" value="C_TYPE_LECTIN_1"/>
    <property type="match status" value="1"/>
</dbReference>
<dbReference type="InterPro" id="IPR016187">
    <property type="entry name" value="CTDL_fold"/>
</dbReference>
<dbReference type="Proteomes" id="UP000298663">
    <property type="component" value="Unassembled WGS sequence"/>
</dbReference>
<reference evidence="4 5" key="2">
    <citation type="journal article" date="2019" name="G3 (Bethesda)">
        <title>Hybrid Assembly of the Genome of the Entomopathogenic Nematode Steinernema carpocapsae Identifies the X-Chromosome.</title>
        <authorList>
            <person name="Serra L."/>
            <person name="Macchietto M."/>
            <person name="Macias-Munoz A."/>
            <person name="McGill C.J."/>
            <person name="Rodriguez I.M."/>
            <person name="Rodriguez B."/>
            <person name="Murad R."/>
            <person name="Mortazavi A."/>
        </authorList>
    </citation>
    <scope>NUCLEOTIDE SEQUENCE [LARGE SCALE GENOMIC DNA]</scope>
    <source>
        <strain evidence="4 5">ALL</strain>
    </source>
</reference>
<dbReference type="STRING" id="34508.A0A4U5MBV7"/>
<evidence type="ECO:0000259" key="3">
    <source>
        <dbReference type="PROSITE" id="PS50041"/>
    </source>
</evidence>
<keyword evidence="1" id="KW-1015">Disulfide bond</keyword>
<evidence type="ECO:0000313" key="5">
    <source>
        <dbReference type="Proteomes" id="UP000298663"/>
    </source>
</evidence>
<name>A0A4U5MBV7_STECR</name>
<keyword evidence="5" id="KW-1185">Reference proteome</keyword>
<sequence length="319" mass="34388">MRPKLVIRANLAMVLSTLILSILASIALGGDSCPVGSFASFDGKKCLQVVSLETTFQSAQGICASFGGNLASIHNKYDNALIEEHVNENFWLGGSDLSDNDAWKWTDGSKFDYAYWAAGGPSHNSGDDCLLVDKMTGLWQAKPCNTQAFFVCETVVNSCTPSNCPTPKPTTCPSCNCPSQTTPNSYPLGPCPSGAYCNGGYEYRLIGGPKTWSNARSYCKSLGGDMASIHNSDVGSEMYQMLEGNSYNAWLGGQVDANGVLRWIDGSPVDYQSWQQAYPVAYRQLTCALVALEGDVGGWENQNCLDKLSFVCEIPVFSS</sequence>
<evidence type="ECO:0000256" key="2">
    <source>
        <dbReference type="SAM" id="SignalP"/>
    </source>
</evidence>
<dbReference type="InterPro" id="IPR050111">
    <property type="entry name" value="C-type_lectin/snaclec_domain"/>
</dbReference>
<dbReference type="CDD" id="cd00037">
    <property type="entry name" value="CLECT"/>
    <property type="match status" value="2"/>
</dbReference>
<reference evidence="4 5" key="1">
    <citation type="journal article" date="2015" name="Genome Biol.">
        <title>Comparative genomics of Steinernema reveals deeply conserved gene regulatory networks.</title>
        <authorList>
            <person name="Dillman A.R."/>
            <person name="Macchietto M."/>
            <person name="Porter C.F."/>
            <person name="Rogers A."/>
            <person name="Williams B."/>
            <person name="Antoshechkin I."/>
            <person name="Lee M.M."/>
            <person name="Goodwin Z."/>
            <person name="Lu X."/>
            <person name="Lewis E.E."/>
            <person name="Goodrich-Blair H."/>
            <person name="Stock S.P."/>
            <person name="Adams B.J."/>
            <person name="Sternberg P.W."/>
            <person name="Mortazavi A."/>
        </authorList>
    </citation>
    <scope>NUCLEOTIDE SEQUENCE [LARGE SCALE GENOMIC DNA]</scope>
    <source>
        <strain evidence="4 5">ALL</strain>
    </source>
</reference>
<feature type="chain" id="PRO_5021018019" description="C-type lectin domain-containing protein" evidence="2">
    <location>
        <begin position="30"/>
        <end position="319"/>
    </location>
</feature>
<keyword evidence="2" id="KW-0732">Signal</keyword>
<dbReference type="InterPro" id="IPR016186">
    <property type="entry name" value="C-type_lectin-like/link_sf"/>
</dbReference>
<dbReference type="InterPro" id="IPR018378">
    <property type="entry name" value="C-type_lectin_CS"/>
</dbReference>
<accession>A0A4U5MBV7</accession>
<dbReference type="OrthoDB" id="5778772at2759"/>
<dbReference type="InterPro" id="IPR001304">
    <property type="entry name" value="C-type_lectin-like"/>
</dbReference>
<gene>
    <name evidence="4" type="ORF">L596_022888</name>
</gene>
<proteinExistence type="predicted"/>
<feature type="signal peptide" evidence="2">
    <location>
        <begin position="1"/>
        <end position="29"/>
    </location>
</feature>
<dbReference type="SMART" id="SM00034">
    <property type="entry name" value="CLECT"/>
    <property type="match status" value="2"/>
</dbReference>
<dbReference type="Gene3D" id="3.10.100.10">
    <property type="entry name" value="Mannose-Binding Protein A, subunit A"/>
    <property type="match status" value="2"/>
</dbReference>
<comment type="caution">
    <text evidence="4">The sequence shown here is derived from an EMBL/GenBank/DDBJ whole genome shotgun (WGS) entry which is preliminary data.</text>
</comment>
<evidence type="ECO:0000313" key="4">
    <source>
        <dbReference type="EMBL" id="TKR66619.1"/>
    </source>
</evidence>
<organism evidence="4 5">
    <name type="scientific">Steinernema carpocapsae</name>
    <name type="common">Entomopathogenic nematode</name>
    <dbReference type="NCBI Taxonomy" id="34508"/>
    <lineage>
        <taxon>Eukaryota</taxon>
        <taxon>Metazoa</taxon>
        <taxon>Ecdysozoa</taxon>
        <taxon>Nematoda</taxon>
        <taxon>Chromadorea</taxon>
        <taxon>Rhabditida</taxon>
        <taxon>Tylenchina</taxon>
        <taxon>Panagrolaimomorpha</taxon>
        <taxon>Strongyloidoidea</taxon>
        <taxon>Steinernematidae</taxon>
        <taxon>Steinernema</taxon>
    </lineage>
</organism>
<feature type="domain" description="C-type lectin" evidence="3">
    <location>
        <begin position="42"/>
        <end position="153"/>
    </location>
</feature>
<dbReference type="AlphaFoldDB" id="A0A4U5MBV7"/>
<dbReference type="PANTHER" id="PTHR22803">
    <property type="entry name" value="MANNOSE, PHOSPHOLIPASE, LECTIN RECEPTOR RELATED"/>
    <property type="match status" value="1"/>
</dbReference>
<dbReference type="PROSITE" id="PS50041">
    <property type="entry name" value="C_TYPE_LECTIN_2"/>
    <property type="match status" value="2"/>
</dbReference>
<evidence type="ECO:0000256" key="1">
    <source>
        <dbReference type="ARBA" id="ARBA00023157"/>
    </source>
</evidence>
<dbReference type="EMBL" id="AZBU02000008">
    <property type="protein sequence ID" value="TKR66619.1"/>
    <property type="molecule type" value="Genomic_DNA"/>
</dbReference>
<protein>
    <recommendedName>
        <fullName evidence="3">C-type lectin domain-containing protein</fullName>
    </recommendedName>
</protein>
<dbReference type="Pfam" id="PF00059">
    <property type="entry name" value="Lectin_C"/>
    <property type="match status" value="2"/>
</dbReference>